<proteinExistence type="predicted"/>
<dbReference type="AlphaFoldDB" id="D6AS66"/>
<protein>
    <submittedName>
        <fullName evidence="1">Predicted protein</fullName>
    </submittedName>
</protein>
<reference evidence="2" key="1">
    <citation type="submission" date="2008-10" db="EMBL/GenBank/DDBJ databases">
        <authorList>
            <person name="Molnar K."/>
        </authorList>
    </citation>
    <scope>NUCLEOTIDE SEQUENCE [LARGE SCALE GENOMIC DNA]</scope>
    <source>
        <strain evidence="2">NRRL 15998</strain>
    </source>
</reference>
<name>D6AS66_STRFL</name>
<evidence type="ECO:0000313" key="1">
    <source>
        <dbReference type="EMBL" id="EFE78059.2"/>
    </source>
</evidence>
<dbReference type="EMBL" id="DS999644">
    <property type="protein sequence ID" value="EFE78059.2"/>
    <property type="molecule type" value="Genomic_DNA"/>
</dbReference>
<reference evidence="2" key="2">
    <citation type="submission" date="2008-12" db="EMBL/GenBank/DDBJ databases">
        <title>Annotation of Streptomyces roseosporus strain NRRL 15998.</title>
        <authorList>
            <consortium name="The Broad Institute Genome Sequencing Platform"/>
            <consortium name="Broad Institute Microbial Sequencing Center"/>
            <person name="Fischbach M."/>
            <person name="Ward D."/>
            <person name="Young S."/>
            <person name="Kodira C.D."/>
            <person name="Zeng Q."/>
            <person name="Koehrsen M."/>
            <person name="Godfrey P."/>
            <person name="Alvarado L."/>
            <person name="Berlin A.M."/>
            <person name="Borenstein D."/>
            <person name="Chen Z."/>
            <person name="Engels R."/>
            <person name="Freedman E."/>
            <person name="Gellesch M."/>
            <person name="Goldberg J."/>
            <person name="Griggs A."/>
            <person name="Gujja S."/>
            <person name="Heiman D.I."/>
            <person name="Hepburn T.A."/>
            <person name="Howarth C."/>
            <person name="Jen D."/>
            <person name="Larson L."/>
            <person name="Lewis B."/>
            <person name="Mehta T."/>
            <person name="Park D."/>
            <person name="Pearson M."/>
            <person name="Roberts A."/>
            <person name="Saif S."/>
            <person name="Shea T.D."/>
            <person name="Shenoy N."/>
            <person name="Sisk P."/>
            <person name="Stolte C."/>
            <person name="Sykes S.N."/>
            <person name="Walk T."/>
            <person name="White J."/>
            <person name="Yandava C."/>
            <person name="Straight P."/>
            <person name="Clardy J."/>
            <person name="Hung D."/>
            <person name="Kolter R."/>
            <person name="Mekalanos J."/>
            <person name="Walker S."/>
            <person name="Walsh C.T."/>
            <person name="Wieland B.L.C."/>
            <person name="Ilzarbe M."/>
            <person name="Galagan J."/>
            <person name="Nusbaum C."/>
            <person name="Birren B."/>
        </authorList>
    </citation>
    <scope>NUCLEOTIDE SEQUENCE [LARGE SCALE GENOMIC DNA]</scope>
    <source>
        <strain evidence="2">NRRL 15998</strain>
    </source>
</reference>
<dbReference type="Proteomes" id="UP000003986">
    <property type="component" value="Unassembled WGS sequence"/>
</dbReference>
<organism evidence="1 2">
    <name type="scientific">Streptomyces filamentosus NRRL 15998</name>
    <dbReference type="NCBI Taxonomy" id="457431"/>
    <lineage>
        <taxon>Bacteria</taxon>
        <taxon>Bacillati</taxon>
        <taxon>Actinomycetota</taxon>
        <taxon>Actinomycetes</taxon>
        <taxon>Kitasatosporales</taxon>
        <taxon>Streptomycetaceae</taxon>
        <taxon>Streptomyces</taxon>
    </lineage>
</organism>
<evidence type="ECO:0000313" key="2">
    <source>
        <dbReference type="Proteomes" id="UP000003986"/>
    </source>
</evidence>
<sequence length="34" mass="4089">MRPWTFRRTSAERLTDVLDLQDVRDRSVGPSDRR</sequence>
<gene>
    <name evidence="1" type="ORF">SSGG_05426</name>
</gene>
<accession>D6AS66</accession>